<dbReference type="FunCoup" id="A0A168PVP6">
    <property type="interactions" value="723"/>
</dbReference>
<evidence type="ECO:0000256" key="10">
    <source>
        <dbReference type="RuleBase" id="RU361165"/>
    </source>
</evidence>
<evidence type="ECO:0000256" key="11">
    <source>
        <dbReference type="SAM" id="MobiDB-lite"/>
    </source>
</evidence>
<evidence type="ECO:0000313" key="14">
    <source>
        <dbReference type="Proteomes" id="UP000078561"/>
    </source>
</evidence>
<dbReference type="AlphaFoldDB" id="A0A168PVP6"/>
<dbReference type="InterPro" id="IPR050117">
    <property type="entry name" value="MAPK"/>
</dbReference>
<evidence type="ECO:0000256" key="9">
    <source>
        <dbReference type="RuleBase" id="RU000304"/>
    </source>
</evidence>
<accession>A0A168PVP6</accession>
<gene>
    <name evidence="13" type="primary">ABSGL_08882.1 scaffold 10451</name>
</gene>
<dbReference type="CDD" id="cd07856">
    <property type="entry name" value="STKc_Sty1_Hog1"/>
    <property type="match status" value="1"/>
</dbReference>
<dbReference type="Pfam" id="PF00069">
    <property type="entry name" value="Pkinase"/>
    <property type="match status" value="1"/>
</dbReference>
<dbReference type="Proteomes" id="UP000078561">
    <property type="component" value="Unassembled WGS sequence"/>
</dbReference>
<keyword evidence="5 8" id="KW-0547">Nucleotide-binding</keyword>
<name>A0A168PVP6_ABSGL</name>
<evidence type="ECO:0000259" key="12">
    <source>
        <dbReference type="PROSITE" id="PS50011"/>
    </source>
</evidence>
<dbReference type="InterPro" id="IPR038783">
    <property type="entry name" value="MAPK_Sty1/HOG1"/>
</dbReference>
<organism evidence="13">
    <name type="scientific">Absidia glauca</name>
    <name type="common">Pin mould</name>
    <dbReference type="NCBI Taxonomy" id="4829"/>
    <lineage>
        <taxon>Eukaryota</taxon>
        <taxon>Fungi</taxon>
        <taxon>Fungi incertae sedis</taxon>
        <taxon>Mucoromycota</taxon>
        <taxon>Mucoromycotina</taxon>
        <taxon>Mucoromycetes</taxon>
        <taxon>Mucorales</taxon>
        <taxon>Cunninghamellaceae</taxon>
        <taxon>Absidia</taxon>
    </lineage>
</organism>
<comment type="cofactor">
    <cofactor evidence="1 10">
        <name>Mg(2+)</name>
        <dbReference type="ChEBI" id="CHEBI:18420"/>
    </cofactor>
</comment>
<evidence type="ECO:0000256" key="7">
    <source>
        <dbReference type="ARBA" id="ARBA00022840"/>
    </source>
</evidence>
<dbReference type="SUPFAM" id="SSF56112">
    <property type="entry name" value="Protein kinase-like (PK-like)"/>
    <property type="match status" value="1"/>
</dbReference>
<evidence type="ECO:0000256" key="5">
    <source>
        <dbReference type="ARBA" id="ARBA00022741"/>
    </source>
</evidence>
<sequence>MAEFVKLSIFGTVFEVTTRYVDLQPVGMGAFGLVCSAKDQLTGMNVAIKKIMKPFSAPVLAKRTYRELKLLKALRHENIISLSDIFISPLEDIYFVTELLGTDLHRLLQSRPLEKQFIQYFLYQILRGLKYVHSAGVIHRDLKPSNILINENCDLKICDFGLARIQDPQMTGYVSTRYYRAPEIMLTWQKYDVAGKLCTEGSTCHGSDLFLFDFTVDIWSTGCIFAEMLEGKPLFPGKDHVHQFSIITELLGTPPDDVISTICSENTLRFVKNLPKREPIPFRQRFEGQDSEAIDLLEKMLMFDPRKRINAEEALSHPYLAPYHDPSDEPAAPEKFDWSFNEADLPVDTWKVMMYSEILDFHNVDNVDGSQFIGTPLTGPVPDGQDGVLQNPPAAQ</sequence>
<dbReference type="FunFam" id="3.30.200.20:FF:000050">
    <property type="entry name" value="Mitogen-activated protein kinase"/>
    <property type="match status" value="1"/>
</dbReference>
<feature type="binding site" evidence="8">
    <location>
        <position position="50"/>
    </location>
    <ligand>
        <name>ATP</name>
        <dbReference type="ChEBI" id="CHEBI:30616"/>
    </ligand>
</feature>
<keyword evidence="10" id="KW-0460">Magnesium</keyword>
<keyword evidence="4 10" id="KW-0808">Transferase</keyword>
<dbReference type="InterPro" id="IPR000719">
    <property type="entry name" value="Prot_kinase_dom"/>
</dbReference>
<dbReference type="GO" id="GO:0005524">
    <property type="term" value="F:ATP binding"/>
    <property type="evidence" value="ECO:0007669"/>
    <property type="project" value="UniProtKB-UniRule"/>
</dbReference>
<evidence type="ECO:0000256" key="8">
    <source>
        <dbReference type="PROSITE-ProRule" id="PRU10141"/>
    </source>
</evidence>
<dbReference type="GO" id="GO:0004707">
    <property type="term" value="F:MAP kinase activity"/>
    <property type="evidence" value="ECO:0007669"/>
    <property type="project" value="UniProtKB-EC"/>
</dbReference>
<keyword evidence="7 8" id="KW-0067">ATP-binding</keyword>
<dbReference type="GO" id="GO:0051403">
    <property type="term" value="P:stress-activated MAPK cascade"/>
    <property type="evidence" value="ECO:0007669"/>
    <property type="project" value="InterPro"/>
</dbReference>
<dbReference type="PROSITE" id="PS50011">
    <property type="entry name" value="PROTEIN_KINASE_DOM"/>
    <property type="match status" value="1"/>
</dbReference>
<dbReference type="STRING" id="4829.A0A168PVP6"/>
<comment type="catalytic activity">
    <reaction evidence="10">
        <text>L-threonyl-[protein] + ATP = O-phospho-L-threonyl-[protein] + ADP + H(+)</text>
        <dbReference type="Rhea" id="RHEA:46608"/>
        <dbReference type="Rhea" id="RHEA-COMP:11060"/>
        <dbReference type="Rhea" id="RHEA-COMP:11605"/>
        <dbReference type="ChEBI" id="CHEBI:15378"/>
        <dbReference type="ChEBI" id="CHEBI:30013"/>
        <dbReference type="ChEBI" id="CHEBI:30616"/>
        <dbReference type="ChEBI" id="CHEBI:61977"/>
        <dbReference type="ChEBI" id="CHEBI:456216"/>
        <dbReference type="EC" id="2.7.11.24"/>
    </reaction>
</comment>
<dbReference type="PROSITE" id="PS01351">
    <property type="entry name" value="MAPK"/>
    <property type="match status" value="1"/>
</dbReference>
<dbReference type="InParanoid" id="A0A168PVP6"/>
<keyword evidence="6 10" id="KW-0418">Kinase</keyword>
<keyword evidence="14" id="KW-1185">Reference proteome</keyword>
<dbReference type="EMBL" id="LT554032">
    <property type="protein sequence ID" value="SAM03065.1"/>
    <property type="molecule type" value="Genomic_DNA"/>
</dbReference>
<dbReference type="EC" id="2.7.11.24" evidence="2 10"/>
<dbReference type="PANTHER" id="PTHR24055">
    <property type="entry name" value="MITOGEN-ACTIVATED PROTEIN KINASE"/>
    <property type="match status" value="1"/>
</dbReference>
<protein>
    <recommendedName>
        <fullName evidence="2 10">Mitogen-activated protein kinase</fullName>
        <ecNumber evidence="2 10">2.7.11.24</ecNumber>
    </recommendedName>
</protein>
<dbReference type="PROSITE" id="PS00108">
    <property type="entry name" value="PROTEIN_KINASE_ST"/>
    <property type="match status" value="1"/>
</dbReference>
<proteinExistence type="inferred from homology"/>
<dbReference type="InterPro" id="IPR011009">
    <property type="entry name" value="Kinase-like_dom_sf"/>
</dbReference>
<evidence type="ECO:0000313" key="13">
    <source>
        <dbReference type="EMBL" id="SAM03065.1"/>
    </source>
</evidence>
<comment type="activity regulation">
    <text evidence="10">Activated by threonine and tyrosine phosphorylation.</text>
</comment>
<dbReference type="SMART" id="SM00220">
    <property type="entry name" value="S_TKc"/>
    <property type="match status" value="1"/>
</dbReference>
<keyword evidence="3 9" id="KW-0723">Serine/threonine-protein kinase</keyword>
<dbReference type="InterPro" id="IPR003527">
    <property type="entry name" value="MAP_kinase_CS"/>
</dbReference>
<comment type="similarity">
    <text evidence="10">Belongs to the protein kinase superfamily. Ser/Thr protein kinase family. MAP kinase subfamily.</text>
</comment>
<feature type="domain" description="Protein kinase" evidence="12">
    <location>
        <begin position="20"/>
        <end position="320"/>
    </location>
</feature>
<dbReference type="FunFam" id="1.10.510.10:FF:000049">
    <property type="entry name" value="Mitogen-activated protein kinase"/>
    <property type="match status" value="1"/>
</dbReference>
<dbReference type="OrthoDB" id="192887at2759"/>
<dbReference type="PROSITE" id="PS00107">
    <property type="entry name" value="PROTEIN_KINASE_ATP"/>
    <property type="match status" value="1"/>
</dbReference>
<evidence type="ECO:0000256" key="2">
    <source>
        <dbReference type="ARBA" id="ARBA00012411"/>
    </source>
</evidence>
<dbReference type="Gene3D" id="3.30.200.20">
    <property type="entry name" value="Phosphorylase Kinase, domain 1"/>
    <property type="match status" value="1"/>
</dbReference>
<evidence type="ECO:0000256" key="6">
    <source>
        <dbReference type="ARBA" id="ARBA00022777"/>
    </source>
</evidence>
<dbReference type="InterPro" id="IPR017441">
    <property type="entry name" value="Protein_kinase_ATP_BS"/>
</dbReference>
<reference evidence="13" key="1">
    <citation type="submission" date="2016-04" db="EMBL/GenBank/DDBJ databases">
        <authorList>
            <person name="Evans L.H."/>
            <person name="Alamgir A."/>
            <person name="Owens N."/>
            <person name="Weber N.D."/>
            <person name="Virtaneva K."/>
            <person name="Barbian K."/>
            <person name="Babar A."/>
            <person name="Rosenke K."/>
        </authorList>
    </citation>
    <scope>NUCLEOTIDE SEQUENCE [LARGE SCALE GENOMIC DNA]</scope>
    <source>
        <strain evidence="13">CBS 101.48</strain>
    </source>
</reference>
<evidence type="ECO:0000256" key="3">
    <source>
        <dbReference type="ARBA" id="ARBA00022527"/>
    </source>
</evidence>
<dbReference type="InterPro" id="IPR008271">
    <property type="entry name" value="Ser/Thr_kinase_AS"/>
</dbReference>
<feature type="region of interest" description="Disordered" evidence="11">
    <location>
        <begin position="374"/>
        <end position="396"/>
    </location>
</feature>
<dbReference type="Gene3D" id="1.10.510.10">
    <property type="entry name" value="Transferase(Phosphotransferase) domain 1"/>
    <property type="match status" value="1"/>
</dbReference>
<dbReference type="OMA" id="WKELIWN"/>
<evidence type="ECO:0000256" key="1">
    <source>
        <dbReference type="ARBA" id="ARBA00001946"/>
    </source>
</evidence>
<evidence type="ECO:0000256" key="4">
    <source>
        <dbReference type="ARBA" id="ARBA00022679"/>
    </source>
</evidence>